<keyword evidence="2" id="KW-1133">Transmembrane helix</keyword>
<keyword evidence="2" id="KW-0812">Transmembrane</keyword>
<evidence type="ECO:0000313" key="4">
    <source>
        <dbReference type="Proteomes" id="UP000823388"/>
    </source>
</evidence>
<comment type="caution">
    <text evidence="3">The sequence shown here is derived from an EMBL/GenBank/DDBJ whole genome shotgun (WGS) entry which is preliminary data.</text>
</comment>
<keyword evidence="4" id="KW-1185">Reference proteome</keyword>
<feature type="region of interest" description="Disordered" evidence="1">
    <location>
        <begin position="110"/>
        <end position="148"/>
    </location>
</feature>
<feature type="transmembrane region" description="Helical" evidence="2">
    <location>
        <begin position="86"/>
        <end position="104"/>
    </location>
</feature>
<protein>
    <submittedName>
        <fullName evidence="3">Uncharacterized protein</fullName>
    </submittedName>
</protein>
<dbReference type="EMBL" id="CM029050">
    <property type="protein sequence ID" value="KAG2568545.1"/>
    <property type="molecule type" value="Genomic_DNA"/>
</dbReference>
<gene>
    <name evidence="3" type="ORF">PVAP13_7NG347750</name>
</gene>
<evidence type="ECO:0000313" key="3">
    <source>
        <dbReference type="EMBL" id="KAG2568545.1"/>
    </source>
</evidence>
<organism evidence="3 4">
    <name type="scientific">Panicum virgatum</name>
    <name type="common">Blackwell switchgrass</name>
    <dbReference type="NCBI Taxonomy" id="38727"/>
    <lineage>
        <taxon>Eukaryota</taxon>
        <taxon>Viridiplantae</taxon>
        <taxon>Streptophyta</taxon>
        <taxon>Embryophyta</taxon>
        <taxon>Tracheophyta</taxon>
        <taxon>Spermatophyta</taxon>
        <taxon>Magnoliopsida</taxon>
        <taxon>Liliopsida</taxon>
        <taxon>Poales</taxon>
        <taxon>Poaceae</taxon>
        <taxon>PACMAD clade</taxon>
        <taxon>Panicoideae</taxon>
        <taxon>Panicodae</taxon>
        <taxon>Paniceae</taxon>
        <taxon>Panicinae</taxon>
        <taxon>Panicum</taxon>
        <taxon>Panicum sect. Hiantes</taxon>
    </lineage>
</organism>
<proteinExistence type="predicted"/>
<dbReference type="Proteomes" id="UP000823388">
    <property type="component" value="Chromosome 7N"/>
</dbReference>
<accession>A0A8T0Q5D1</accession>
<reference evidence="3" key="1">
    <citation type="submission" date="2020-05" db="EMBL/GenBank/DDBJ databases">
        <title>WGS assembly of Panicum virgatum.</title>
        <authorList>
            <person name="Lovell J.T."/>
            <person name="Jenkins J."/>
            <person name="Shu S."/>
            <person name="Juenger T.E."/>
            <person name="Schmutz J."/>
        </authorList>
    </citation>
    <scope>NUCLEOTIDE SEQUENCE</scope>
    <source>
        <strain evidence="3">AP13</strain>
    </source>
</reference>
<feature type="compositionally biased region" description="Polar residues" evidence="1">
    <location>
        <begin position="119"/>
        <end position="130"/>
    </location>
</feature>
<evidence type="ECO:0000256" key="1">
    <source>
        <dbReference type="SAM" id="MobiDB-lite"/>
    </source>
</evidence>
<keyword evidence="2" id="KW-0472">Membrane</keyword>
<name>A0A8T0Q5D1_PANVG</name>
<evidence type="ECO:0000256" key="2">
    <source>
        <dbReference type="SAM" id="Phobius"/>
    </source>
</evidence>
<sequence length="174" mass="19228">MTGVDHRLLASTGHRLLRSNPRRAVGINHHLVAAAEAEFGGALNAGVHTSITPPWLRRLRPAAARVRGRRRRHGTGDRAVGASPRALVFFFFFFFAVHTSSRALPRRVLREPERASKPRASTTRRITQRGSGELAGRRRKTRAGSRGSGLSFPVALAGPVRRWGQWCCLVLQQS</sequence>
<dbReference type="AlphaFoldDB" id="A0A8T0Q5D1"/>